<dbReference type="Gene3D" id="1.20.5.320">
    <property type="entry name" value="6-Phosphogluconate Dehydrogenase, domain 3"/>
    <property type="match status" value="1"/>
</dbReference>
<evidence type="ECO:0000256" key="2">
    <source>
        <dbReference type="SAM" id="MobiDB-lite"/>
    </source>
</evidence>
<feature type="region of interest" description="Disordered" evidence="2">
    <location>
        <begin position="170"/>
        <end position="274"/>
    </location>
</feature>
<keyword evidence="1" id="KW-0677">Repeat</keyword>
<organism evidence="3 4">
    <name type="scientific">Trichuris trichiura</name>
    <name type="common">Whipworm</name>
    <name type="synonym">Trichocephalus trichiurus</name>
    <dbReference type="NCBI Taxonomy" id="36087"/>
    <lineage>
        <taxon>Eukaryota</taxon>
        <taxon>Metazoa</taxon>
        <taxon>Ecdysozoa</taxon>
        <taxon>Nematoda</taxon>
        <taxon>Enoplea</taxon>
        <taxon>Dorylaimia</taxon>
        <taxon>Trichinellida</taxon>
        <taxon>Trichuridae</taxon>
        <taxon>Trichuris</taxon>
    </lineage>
</organism>
<dbReference type="EMBL" id="HG805830">
    <property type="protein sequence ID" value="CDW52732.1"/>
    <property type="molecule type" value="Genomic_DNA"/>
</dbReference>
<name>A0A077YXF0_TRITR</name>
<dbReference type="InterPro" id="IPR008160">
    <property type="entry name" value="Collagen"/>
</dbReference>
<feature type="compositionally biased region" description="Low complexity" evidence="2">
    <location>
        <begin position="250"/>
        <end position="274"/>
    </location>
</feature>
<sequence>MLGCFQGELGKIWEEILTELKLPRKRRQAPSFVHNIFEPDVAAAANETEIAQSRNESSLPDGNDDTVAIKENNRLSVHTRSSTGKKCNCRPAKASKCLPGPQGPPGIPGEPGLAGLPGKKGLDGKDAPVVHPIPQVMRGCLKCSSPAGADGPLGNPVDCIFLGPQGIRGSTGRPGMNGVDGPPGVPGENGLPGPPGPPGEPGPQGTNGTDAEQVAGLKGNRGEPGPVGDVGPKGKPGSDRITGEQGDAGEVGPPGEIGPIGHTGPEGPPGILGLPGPDATYCLCPARTRNARPVTEETFILKSKAHRN</sequence>
<proteinExistence type="predicted"/>
<dbReference type="AlphaFoldDB" id="A0A077YXF0"/>
<feature type="compositionally biased region" description="Low complexity" evidence="2">
    <location>
        <begin position="223"/>
        <end position="235"/>
    </location>
</feature>
<evidence type="ECO:0000256" key="1">
    <source>
        <dbReference type="ARBA" id="ARBA00022737"/>
    </source>
</evidence>
<dbReference type="OrthoDB" id="10438696at2759"/>
<keyword evidence="4" id="KW-1185">Reference proteome</keyword>
<accession>A0A077YXF0</accession>
<dbReference type="STRING" id="36087.A0A077YXF0"/>
<dbReference type="Proteomes" id="UP000030665">
    <property type="component" value="Unassembled WGS sequence"/>
</dbReference>
<gene>
    <name evidence="3" type="ORF">TTRE_0000099401</name>
</gene>
<reference evidence="3" key="2">
    <citation type="submission" date="2014-03" db="EMBL/GenBank/DDBJ databases">
        <title>The whipworm genome and dual-species transcriptomics of an intimate host-pathogen interaction.</title>
        <authorList>
            <person name="Foth B.J."/>
            <person name="Tsai I.J."/>
            <person name="Reid A.J."/>
            <person name="Bancroft A.J."/>
            <person name="Nichol S."/>
            <person name="Tracey A."/>
            <person name="Holroyd N."/>
            <person name="Cotton J.A."/>
            <person name="Stanley E.J."/>
            <person name="Zarowiecki M."/>
            <person name="Liu J.Z."/>
            <person name="Huckvale T."/>
            <person name="Cooper P.J."/>
            <person name="Grencis R.K."/>
            <person name="Berriman M."/>
        </authorList>
    </citation>
    <scope>NUCLEOTIDE SEQUENCE [LARGE SCALE GENOMIC DNA]</scope>
</reference>
<evidence type="ECO:0000313" key="4">
    <source>
        <dbReference type="Proteomes" id="UP000030665"/>
    </source>
</evidence>
<dbReference type="PANTHER" id="PTHR24637:SF421">
    <property type="entry name" value="CUTICLE COLLAGEN DPY-2"/>
    <property type="match status" value="1"/>
</dbReference>
<protein>
    <submittedName>
        <fullName evidence="3">Cuticle collagen rol-6</fullName>
    </submittedName>
</protein>
<reference evidence="3" key="1">
    <citation type="submission" date="2014-01" db="EMBL/GenBank/DDBJ databases">
        <authorList>
            <person name="Aslett M."/>
        </authorList>
    </citation>
    <scope>NUCLEOTIDE SEQUENCE</scope>
</reference>
<dbReference type="GO" id="GO:0005581">
    <property type="term" value="C:collagen trimer"/>
    <property type="evidence" value="ECO:0007669"/>
    <property type="project" value="UniProtKB-KW"/>
</dbReference>
<feature type="compositionally biased region" description="Pro residues" evidence="2">
    <location>
        <begin position="192"/>
        <end position="201"/>
    </location>
</feature>
<keyword evidence="3" id="KW-0176">Collagen</keyword>
<dbReference type="PANTHER" id="PTHR24637">
    <property type="entry name" value="COLLAGEN"/>
    <property type="match status" value="1"/>
</dbReference>
<evidence type="ECO:0000313" key="3">
    <source>
        <dbReference type="EMBL" id="CDW52732.1"/>
    </source>
</evidence>
<dbReference type="Pfam" id="PF01391">
    <property type="entry name" value="Collagen"/>
    <property type="match status" value="2"/>
</dbReference>